<reference evidence="2" key="1">
    <citation type="journal article" date="2008" name="Nat. Genet.">
        <title>The Pristionchus pacificus genome provides a unique perspective on nematode lifestyle and parasitism.</title>
        <authorList>
            <person name="Dieterich C."/>
            <person name="Clifton S.W."/>
            <person name="Schuster L.N."/>
            <person name="Chinwalla A."/>
            <person name="Delehaunty K."/>
            <person name="Dinkelacker I."/>
            <person name="Fulton L."/>
            <person name="Fulton R."/>
            <person name="Godfrey J."/>
            <person name="Minx P."/>
            <person name="Mitreva M."/>
            <person name="Roeseler W."/>
            <person name="Tian H."/>
            <person name="Witte H."/>
            <person name="Yang S.P."/>
            <person name="Wilson R.K."/>
            <person name="Sommer R.J."/>
        </authorList>
    </citation>
    <scope>NUCLEOTIDE SEQUENCE [LARGE SCALE GENOMIC DNA]</scope>
    <source>
        <strain evidence="2">PS312</strain>
    </source>
</reference>
<dbReference type="Proteomes" id="UP000005239">
    <property type="component" value="Unassembled WGS sequence"/>
</dbReference>
<dbReference type="AlphaFoldDB" id="A0A2A6CVH2"/>
<dbReference type="EnsemblMetazoa" id="PPA36279.1">
    <property type="protein sequence ID" value="PPA36279.1"/>
    <property type="gene ID" value="WBGene00274648"/>
</dbReference>
<keyword evidence="2" id="KW-1185">Reference proteome</keyword>
<proteinExistence type="predicted"/>
<accession>A0A8R1YPU4</accession>
<protein>
    <submittedName>
        <fullName evidence="1">Uncharacterized protein</fullName>
    </submittedName>
</protein>
<organism evidence="1 2">
    <name type="scientific">Pristionchus pacificus</name>
    <name type="common">Parasitic nematode worm</name>
    <dbReference type="NCBI Taxonomy" id="54126"/>
    <lineage>
        <taxon>Eukaryota</taxon>
        <taxon>Metazoa</taxon>
        <taxon>Ecdysozoa</taxon>
        <taxon>Nematoda</taxon>
        <taxon>Chromadorea</taxon>
        <taxon>Rhabditida</taxon>
        <taxon>Rhabditina</taxon>
        <taxon>Diplogasteromorpha</taxon>
        <taxon>Diplogasteroidea</taxon>
        <taxon>Neodiplogasteridae</taxon>
        <taxon>Pristionchus</taxon>
    </lineage>
</organism>
<evidence type="ECO:0000313" key="2">
    <source>
        <dbReference type="Proteomes" id="UP000005239"/>
    </source>
</evidence>
<evidence type="ECO:0000313" key="1">
    <source>
        <dbReference type="EnsemblMetazoa" id="PPA36279.1"/>
    </source>
</evidence>
<reference evidence="1" key="2">
    <citation type="submission" date="2022-06" db="UniProtKB">
        <authorList>
            <consortium name="EnsemblMetazoa"/>
        </authorList>
    </citation>
    <scope>IDENTIFICATION</scope>
    <source>
        <strain evidence="1">PS312</strain>
    </source>
</reference>
<dbReference type="PANTHER" id="PTHR34851">
    <property type="entry name" value="PROTEIN CBG05235-RELATED"/>
    <property type="match status" value="1"/>
</dbReference>
<name>A0A2A6CVH2_PRIPA</name>
<gene>
    <name evidence="1" type="primary">WBGene00274648</name>
</gene>
<sequence length="136" mass="15445">MHERCCCGCFPITVGAQILAVLQVVGTTQALFYFFNPEDEFFTLNRAAVLVAYSFQFISNVLVILADILLIITYILTIVGLFYLSSLPDEIREQFPGSSIYIVFVLINLGFGLSMLFAHWLLEVFKSCYEHIKVEE</sequence>
<accession>A0A2A6CVH2</accession>
<dbReference type="PANTHER" id="PTHR34851:SF5">
    <property type="entry name" value="MARVEL DOMAIN-CONTAINING PROTEIN"/>
    <property type="match status" value="1"/>
</dbReference>